<keyword evidence="6" id="KW-0067">ATP-binding</keyword>
<evidence type="ECO:0000256" key="9">
    <source>
        <dbReference type="ARBA" id="ARBA00047925"/>
    </source>
</evidence>
<feature type="region of interest" description="Disordered" evidence="11">
    <location>
        <begin position="130"/>
        <end position="152"/>
    </location>
</feature>
<comment type="caution">
    <text evidence="12">The sequence shown here is derived from an EMBL/GenBank/DDBJ whole genome shotgun (WGS) entry which is preliminary data.</text>
</comment>
<comment type="catalytic activity">
    <reaction evidence="9">
        <text>NAD(+) + ATP = ADP + NADP(+) + H(+)</text>
        <dbReference type="Rhea" id="RHEA:18629"/>
        <dbReference type="ChEBI" id="CHEBI:15378"/>
        <dbReference type="ChEBI" id="CHEBI:30616"/>
        <dbReference type="ChEBI" id="CHEBI:57540"/>
        <dbReference type="ChEBI" id="CHEBI:58349"/>
        <dbReference type="ChEBI" id="CHEBI:456216"/>
        <dbReference type="EC" id="2.7.1.23"/>
    </reaction>
</comment>
<dbReference type="EMBL" id="CAWUPB010000913">
    <property type="protein sequence ID" value="CAK7331102.1"/>
    <property type="molecule type" value="Genomic_DNA"/>
</dbReference>
<keyword evidence="13" id="KW-1185">Reference proteome</keyword>
<protein>
    <recommendedName>
        <fullName evidence="2">NAD(+) kinase</fullName>
        <ecNumber evidence="2">2.7.1.23</ecNumber>
    </recommendedName>
</protein>
<dbReference type="Gene3D" id="3.40.50.10330">
    <property type="entry name" value="Probable inorganic polyphosphate/atp-NAD kinase, domain 1"/>
    <property type="match status" value="1"/>
</dbReference>
<evidence type="ECO:0000256" key="2">
    <source>
        <dbReference type="ARBA" id="ARBA00012120"/>
    </source>
</evidence>
<dbReference type="GO" id="GO:0003951">
    <property type="term" value="F:NAD+ kinase activity"/>
    <property type="evidence" value="ECO:0007669"/>
    <property type="project" value="UniProtKB-EC"/>
</dbReference>
<dbReference type="GO" id="GO:0019674">
    <property type="term" value="P:NAD+ metabolic process"/>
    <property type="evidence" value="ECO:0007669"/>
    <property type="project" value="InterPro"/>
</dbReference>
<keyword evidence="3" id="KW-0808">Transferase</keyword>
<keyword evidence="10" id="KW-0175">Coiled coil</keyword>
<evidence type="ECO:0000256" key="7">
    <source>
        <dbReference type="ARBA" id="ARBA00022857"/>
    </source>
</evidence>
<dbReference type="Gene3D" id="2.60.200.30">
    <property type="entry name" value="Probable inorganic polyphosphate/atp-NAD kinase, domain 2"/>
    <property type="match status" value="1"/>
</dbReference>
<evidence type="ECO:0000256" key="4">
    <source>
        <dbReference type="ARBA" id="ARBA00022741"/>
    </source>
</evidence>
<dbReference type="FunFam" id="2.60.200.30:FF:000006">
    <property type="entry name" value="probable NAD kinase 1"/>
    <property type="match status" value="1"/>
</dbReference>
<dbReference type="SUPFAM" id="SSF111331">
    <property type="entry name" value="NAD kinase/diacylglycerol kinase-like"/>
    <property type="match status" value="1"/>
</dbReference>
<dbReference type="PANTHER" id="PTHR20275">
    <property type="entry name" value="NAD KINASE"/>
    <property type="match status" value="1"/>
</dbReference>
<reference evidence="12 13" key="1">
    <citation type="submission" date="2024-01" db="EMBL/GenBank/DDBJ databases">
        <authorList>
            <person name="Waweru B."/>
        </authorList>
    </citation>
    <scope>NUCLEOTIDE SEQUENCE [LARGE SCALE GENOMIC DNA]</scope>
</reference>
<evidence type="ECO:0000313" key="13">
    <source>
        <dbReference type="Proteomes" id="UP001314170"/>
    </source>
</evidence>
<organism evidence="12 13">
    <name type="scientific">Dovyalis caffra</name>
    <dbReference type="NCBI Taxonomy" id="77055"/>
    <lineage>
        <taxon>Eukaryota</taxon>
        <taxon>Viridiplantae</taxon>
        <taxon>Streptophyta</taxon>
        <taxon>Embryophyta</taxon>
        <taxon>Tracheophyta</taxon>
        <taxon>Spermatophyta</taxon>
        <taxon>Magnoliopsida</taxon>
        <taxon>eudicotyledons</taxon>
        <taxon>Gunneridae</taxon>
        <taxon>Pentapetalae</taxon>
        <taxon>rosids</taxon>
        <taxon>fabids</taxon>
        <taxon>Malpighiales</taxon>
        <taxon>Salicaceae</taxon>
        <taxon>Flacourtieae</taxon>
        <taxon>Dovyalis</taxon>
    </lineage>
</organism>
<keyword evidence="4" id="KW-0547">Nucleotide-binding</keyword>
<evidence type="ECO:0000256" key="3">
    <source>
        <dbReference type="ARBA" id="ARBA00022679"/>
    </source>
</evidence>
<evidence type="ECO:0000256" key="1">
    <source>
        <dbReference type="ARBA" id="ARBA00010995"/>
    </source>
</evidence>
<sequence length="646" mass="72798">MVRYVTSDAKKMEQKDPHGNGDASFSSSQPDNGFSDSLTLFHSEKAVQELLQQTPIQQTDDHLIEFSEALRTVAKALRRAAEGKASAQAEAAEWKRRFELERARNQQLEHKEKKRGKGKPIKKRIILKKNDRKPPEMTRTRNHEMNKKSRSVETQLKQTTESLTWPILAIALSGNNICEVLQSWWTQTSLYNARGMIRLMLPCLVCWEVWEERNRRVSEGKSTGECNGDIDAQRMESSANQPMLRNEANEQSENCCTNGLCSQEILHDGETGSHAKPVQNRIMRKASFKLSWWCKGDNSDQHKHDVVSFERGNITAAGRSSKQISLKWESNPQTVLIMTKPNSTSVRILCAQMVRWLKEHKKLNIYVEPRVRGELLSESSYFNFVQTWNDEKEILSLHTKVDLVVTLGGDGTVLWAASMFKGPVPPIVPFSLGSLGFMTPFHSEHYRDCLDSVLRGPVSITLRHRLLCHVVRDAAKNEYETEEPILVLNEVTIDRGISSFLTNLECYCDNSFVTCVQGDGLILSTTSGSTAYSLAAGGSMVHPQVPGILFTPICPHSLSFRPLILPEHVTIRVQVPFNSRSPAWASFDGKDRKQLAAGDALVCSMAPWPVPTACQIDSTNDFLRSIHDGLHWNLRKTQSFDGPRDL</sequence>
<feature type="compositionally biased region" description="Polar residues" evidence="11">
    <location>
        <begin position="23"/>
        <end position="37"/>
    </location>
</feature>
<feature type="compositionally biased region" description="Basic and acidic residues" evidence="11">
    <location>
        <begin position="130"/>
        <end position="151"/>
    </location>
</feature>
<evidence type="ECO:0000313" key="12">
    <source>
        <dbReference type="EMBL" id="CAK7331102.1"/>
    </source>
</evidence>
<evidence type="ECO:0000256" key="5">
    <source>
        <dbReference type="ARBA" id="ARBA00022777"/>
    </source>
</evidence>
<evidence type="ECO:0000256" key="8">
    <source>
        <dbReference type="ARBA" id="ARBA00023027"/>
    </source>
</evidence>
<dbReference type="Pfam" id="PF01513">
    <property type="entry name" value="NAD_kinase"/>
    <property type="match status" value="1"/>
</dbReference>
<dbReference type="AlphaFoldDB" id="A0AAV1R977"/>
<dbReference type="Pfam" id="PF20143">
    <property type="entry name" value="NAD_kinase_C"/>
    <property type="match status" value="1"/>
</dbReference>
<evidence type="ECO:0000256" key="6">
    <source>
        <dbReference type="ARBA" id="ARBA00022840"/>
    </source>
</evidence>
<dbReference type="EC" id="2.7.1.23" evidence="2"/>
<dbReference type="InterPro" id="IPR017438">
    <property type="entry name" value="ATP-NAD_kinase_N"/>
</dbReference>
<keyword evidence="5" id="KW-0418">Kinase</keyword>
<dbReference type="Proteomes" id="UP001314170">
    <property type="component" value="Unassembled WGS sequence"/>
</dbReference>
<dbReference type="InterPro" id="IPR002504">
    <property type="entry name" value="NADK"/>
</dbReference>
<keyword evidence="7" id="KW-0521">NADP</keyword>
<name>A0AAV1R977_9ROSI</name>
<evidence type="ECO:0000256" key="11">
    <source>
        <dbReference type="SAM" id="MobiDB-lite"/>
    </source>
</evidence>
<proteinExistence type="inferred from homology"/>
<feature type="coiled-coil region" evidence="10">
    <location>
        <begin position="77"/>
        <end position="111"/>
    </location>
</feature>
<dbReference type="PANTHER" id="PTHR20275:SF0">
    <property type="entry name" value="NAD KINASE"/>
    <property type="match status" value="1"/>
</dbReference>
<accession>A0AAV1R977</accession>
<evidence type="ECO:0000256" key="10">
    <source>
        <dbReference type="SAM" id="Coils"/>
    </source>
</evidence>
<gene>
    <name evidence="12" type="ORF">DCAF_LOCUS8298</name>
</gene>
<dbReference type="GO" id="GO:0005524">
    <property type="term" value="F:ATP binding"/>
    <property type="evidence" value="ECO:0007669"/>
    <property type="project" value="UniProtKB-KW"/>
</dbReference>
<dbReference type="FunFam" id="3.40.50.10330:FF:000018">
    <property type="entry name" value="Probable NAD kinase 1"/>
    <property type="match status" value="1"/>
</dbReference>
<dbReference type="InterPro" id="IPR016064">
    <property type="entry name" value="NAD/diacylglycerol_kinase_sf"/>
</dbReference>
<dbReference type="InterPro" id="IPR017437">
    <property type="entry name" value="ATP-NAD_kinase_PpnK-typ_C"/>
</dbReference>
<dbReference type="HAMAP" id="MF_00361">
    <property type="entry name" value="NAD_kinase"/>
    <property type="match status" value="1"/>
</dbReference>
<dbReference type="GO" id="GO:0006741">
    <property type="term" value="P:NADP+ biosynthetic process"/>
    <property type="evidence" value="ECO:0007669"/>
    <property type="project" value="InterPro"/>
</dbReference>
<keyword evidence="8" id="KW-0520">NAD</keyword>
<feature type="region of interest" description="Disordered" evidence="11">
    <location>
        <begin position="1"/>
        <end position="37"/>
    </location>
</feature>
<comment type="similarity">
    <text evidence="1">Belongs to the NAD kinase family.</text>
</comment>
<feature type="compositionally biased region" description="Basic and acidic residues" evidence="11">
    <location>
        <begin position="8"/>
        <end position="19"/>
    </location>
</feature>